<protein>
    <recommendedName>
        <fullName evidence="3">PQQ enzyme repeat</fullName>
    </recommendedName>
</protein>
<keyword evidence="2" id="KW-1185">Reference proteome</keyword>
<evidence type="ECO:0000313" key="2">
    <source>
        <dbReference type="Proteomes" id="UP000276899"/>
    </source>
</evidence>
<gene>
    <name evidence="1" type="ORF">NCTC11923_00695</name>
</gene>
<accession>A0A3S4TBG6</accession>
<dbReference type="KEGG" id="asla:NCTC11923_00695"/>
<dbReference type="RefSeq" id="WP_026426371.1">
    <property type="nucleotide sequence ID" value="NZ_CBCRWE010000003.1"/>
</dbReference>
<proteinExistence type="predicted"/>
<dbReference type="SUPFAM" id="SSF50998">
    <property type="entry name" value="Quinoprotein alcohol dehydrogenase-like"/>
    <property type="match status" value="1"/>
</dbReference>
<evidence type="ECO:0008006" key="3">
    <source>
        <dbReference type="Google" id="ProtNLM"/>
    </source>
</evidence>
<dbReference type="Proteomes" id="UP000276899">
    <property type="component" value="Chromosome"/>
</dbReference>
<reference evidence="1 2" key="1">
    <citation type="submission" date="2018-12" db="EMBL/GenBank/DDBJ databases">
        <authorList>
            <consortium name="Pathogen Informatics"/>
        </authorList>
    </citation>
    <scope>NUCLEOTIDE SEQUENCE [LARGE SCALE GENOMIC DNA]</scope>
    <source>
        <strain evidence="1 2">NCTC11923</strain>
    </source>
</reference>
<organism evidence="1 2">
    <name type="scientific">Actinomyces slackii</name>
    <dbReference type="NCBI Taxonomy" id="52774"/>
    <lineage>
        <taxon>Bacteria</taxon>
        <taxon>Bacillati</taxon>
        <taxon>Actinomycetota</taxon>
        <taxon>Actinomycetes</taxon>
        <taxon>Actinomycetales</taxon>
        <taxon>Actinomycetaceae</taxon>
        <taxon>Actinomyces</taxon>
    </lineage>
</organism>
<evidence type="ECO:0000313" key="1">
    <source>
        <dbReference type="EMBL" id="VEG74076.1"/>
    </source>
</evidence>
<dbReference type="InterPro" id="IPR011047">
    <property type="entry name" value="Quinoprotein_ADH-like_sf"/>
</dbReference>
<name>A0A3S4TBG6_9ACTO</name>
<dbReference type="STRING" id="1278298.GCA_000428685_00218"/>
<sequence length="412" mass="43324">MRLLSHDSLRARLVIAAVVVTVALAFSGLVWQVQRPEPPAAPTVSPGPVGGAVEAQAAGVITAPQTPGEDGRAWQVAAHAPIRRLEWTQGTAHGPVLLLTDRDDSKEEPVEEPAVVGLDPQDGSVRWYRSLGPGMTTLDSAGSDTMSFHALQASEDGEHIAVGLTAMPSGPYDSNAPREDGRGTVVVMSAKTGEVVRTVETADLLLGMALTNDALIIQASPTLMAEGSTISTYSLASPKAKPARWSPGAWLVGATGSNVVLSERATLKLCGSESCSTTTVTQADALTGEHLSSLDGVYYIHPSGWVGRFTDPASSVGAKTEHPDWADEPSELVDLGTGARVDTTGRNFWREPTPTGMIWVLKKDGGEAPVWVDAAPGQDRRIRSEPVDIIGSGVAPDDMLAVFRTSLQEDKG</sequence>
<dbReference type="AlphaFoldDB" id="A0A3S4TBG6"/>
<dbReference type="EMBL" id="LR134363">
    <property type="protein sequence ID" value="VEG74076.1"/>
    <property type="molecule type" value="Genomic_DNA"/>
</dbReference>